<gene>
    <name evidence="11" type="ORF">F3F73_23275</name>
</gene>
<dbReference type="AlphaFoldDB" id="A0A7J4XC67"/>
<keyword evidence="8" id="KW-1015">Disulfide bond</keyword>
<evidence type="ECO:0000256" key="7">
    <source>
        <dbReference type="ARBA" id="ARBA00023049"/>
    </source>
</evidence>
<reference evidence="11 12" key="1">
    <citation type="journal article" date="2019" name="Nat. Med.">
        <title>A library of human gut bacterial isolates paired with longitudinal multiomics data enables mechanistic microbiome research.</title>
        <authorList>
            <person name="Poyet M."/>
            <person name="Groussin M."/>
            <person name="Gibbons S.M."/>
            <person name="Avila-Pacheco J."/>
            <person name="Jiang X."/>
            <person name="Kearney S.M."/>
            <person name="Perrotta A.R."/>
            <person name="Berdy B."/>
            <person name="Zhao S."/>
            <person name="Lieberman T.D."/>
            <person name="Swanson P.K."/>
            <person name="Smith M."/>
            <person name="Roesemann S."/>
            <person name="Alexander J.E."/>
            <person name="Rich S.A."/>
            <person name="Livny J."/>
            <person name="Vlamakis H."/>
            <person name="Clish C."/>
            <person name="Bullock K."/>
            <person name="Deik A."/>
            <person name="Scott J."/>
            <person name="Pierce K.A."/>
            <person name="Xavier R.J."/>
            <person name="Alm E.J."/>
        </authorList>
    </citation>
    <scope>NUCLEOTIDE SEQUENCE [LARGE SCALE GENOMIC DNA]</scope>
    <source>
        <strain evidence="11 12">BIOML-A10</strain>
    </source>
</reference>
<feature type="signal peptide" evidence="9">
    <location>
        <begin position="1"/>
        <end position="24"/>
    </location>
</feature>
<evidence type="ECO:0000256" key="4">
    <source>
        <dbReference type="ARBA" id="ARBA00022729"/>
    </source>
</evidence>
<keyword evidence="6" id="KW-0862">Zinc</keyword>
<evidence type="ECO:0000313" key="11">
    <source>
        <dbReference type="EMBL" id="KAA3756674.1"/>
    </source>
</evidence>
<sequence length="706" mass="79516">MNKFFSYIFACVALASFSLAEAIAAPTDGGTKPLAEIGSHWNYWIAREYSYGFRKYKVTAHELIKAAVDRNGNGQKDADEVEEEILAAKIELWRYETGHNMSEQGKAVKESGTFYAFREGNKSYILRDVDFTVGDMPKKFWFKWIDMDAKPGDAWVITQFGQDGNTIYDWVEVSYKKELDIDGRKVPVIKFAPTCYSRYTKPEDFTARITLNGFFNIDFWEVSGSGAPTPAANGVVYAPQMYEMSAGMLCAQVNGMSLVTPNLEEYMKNNNPSIYEDYDDGYCELLQAPEPSVARSMNMASPVHMSDSAAFTVSPKTRVMSQPIASLSENEVIKLPVVVHVVYNPNTPSKSITEAQAQKMIDELNKAYGSTNDASVREQFKGVIGNPHIQFELAKVDPSGNATTGVVFYQTKENAYLLEGTTIWEKYAYKFNDDLSPRNWDHKRYINIYVVDLGGWNELSTVGGFVTNPESGSAYQDYLNWVEKQDMTFWQNWLDSEEGSMLDGLTVDVYYTFGGKNEINDRATFKTAIHELGHYFGLRHPNIVLVEKNGIYVPMDDGFEDTPYTQFTQYAVLGCEEPVYQCGHLVQTENYMDYALDCACMFTKEQAAFMRKFVQETRPNLNSTTGLAAATQNEIKVSPTVARKEVFIEGNFTSAHLFNLEGVEVVSIEDNQRAVPVEGLTPGMYILQVHTVSKEICKFKIIVLGN</sequence>
<dbReference type="Proteomes" id="UP000422221">
    <property type="component" value="Unassembled WGS sequence"/>
</dbReference>
<dbReference type="Pfam" id="PF05572">
    <property type="entry name" value="Peptidase_M43"/>
    <property type="match status" value="1"/>
</dbReference>
<evidence type="ECO:0000256" key="6">
    <source>
        <dbReference type="ARBA" id="ARBA00022833"/>
    </source>
</evidence>
<feature type="domain" description="Peptidase M43 pregnancy-associated plasma-A" evidence="10">
    <location>
        <begin position="524"/>
        <end position="614"/>
    </location>
</feature>
<evidence type="ECO:0000256" key="5">
    <source>
        <dbReference type="ARBA" id="ARBA00022801"/>
    </source>
</evidence>
<accession>A0A7J4XC67</accession>
<evidence type="ECO:0000256" key="3">
    <source>
        <dbReference type="ARBA" id="ARBA00022723"/>
    </source>
</evidence>
<name>A0A7J4XC67_9BACE</name>
<dbReference type="GeneID" id="93116524"/>
<dbReference type="GO" id="GO:0008237">
    <property type="term" value="F:metallopeptidase activity"/>
    <property type="evidence" value="ECO:0007669"/>
    <property type="project" value="UniProtKB-KW"/>
</dbReference>
<dbReference type="SUPFAM" id="SSF55486">
    <property type="entry name" value="Metalloproteases ('zincins'), catalytic domain"/>
    <property type="match status" value="1"/>
</dbReference>
<evidence type="ECO:0000256" key="2">
    <source>
        <dbReference type="ARBA" id="ARBA00022670"/>
    </source>
</evidence>
<evidence type="ECO:0000313" key="12">
    <source>
        <dbReference type="Proteomes" id="UP000422221"/>
    </source>
</evidence>
<organism evidence="11 12">
    <name type="scientific">Bacteroides salyersiae</name>
    <dbReference type="NCBI Taxonomy" id="291644"/>
    <lineage>
        <taxon>Bacteria</taxon>
        <taxon>Pseudomonadati</taxon>
        <taxon>Bacteroidota</taxon>
        <taxon>Bacteroidia</taxon>
        <taxon>Bacteroidales</taxon>
        <taxon>Bacteroidaceae</taxon>
        <taxon>Bacteroides</taxon>
    </lineage>
</organism>
<keyword evidence="3" id="KW-0479">Metal-binding</keyword>
<dbReference type="InterPro" id="IPR008754">
    <property type="entry name" value="Peptidase_M43"/>
</dbReference>
<comment type="caution">
    <text evidence="11">The sequence shown here is derived from an EMBL/GenBank/DDBJ whole genome shotgun (WGS) entry which is preliminary data.</text>
</comment>
<keyword evidence="5" id="KW-0378">Hydrolase</keyword>
<feature type="chain" id="PRO_5029822183" description="Peptidase M43 pregnancy-associated plasma-A domain-containing protein" evidence="9">
    <location>
        <begin position="25"/>
        <end position="706"/>
    </location>
</feature>
<evidence type="ECO:0000256" key="9">
    <source>
        <dbReference type="SAM" id="SignalP"/>
    </source>
</evidence>
<dbReference type="InterPro" id="IPR024079">
    <property type="entry name" value="MetalloPept_cat_dom_sf"/>
</dbReference>
<evidence type="ECO:0000259" key="10">
    <source>
        <dbReference type="Pfam" id="PF05572"/>
    </source>
</evidence>
<dbReference type="Gene3D" id="3.40.390.10">
    <property type="entry name" value="Collagenase (Catalytic Domain)"/>
    <property type="match status" value="1"/>
</dbReference>
<keyword evidence="4 9" id="KW-0732">Signal</keyword>
<dbReference type="GO" id="GO:0046872">
    <property type="term" value="F:metal ion binding"/>
    <property type="evidence" value="ECO:0007669"/>
    <property type="project" value="UniProtKB-KW"/>
</dbReference>
<dbReference type="PANTHER" id="PTHR47466:SF1">
    <property type="entry name" value="METALLOPROTEASE MEP1 (AFU_ORTHOLOGUE AFUA_1G07730)-RELATED"/>
    <property type="match status" value="1"/>
</dbReference>
<protein>
    <recommendedName>
        <fullName evidence="10">Peptidase M43 pregnancy-associated plasma-A domain-containing protein</fullName>
    </recommendedName>
</protein>
<dbReference type="GO" id="GO:0006508">
    <property type="term" value="P:proteolysis"/>
    <property type="evidence" value="ECO:0007669"/>
    <property type="project" value="UniProtKB-KW"/>
</dbReference>
<keyword evidence="2" id="KW-0645">Protease</keyword>
<evidence type="ECO:0000256" key="1">
    <source>
        <dbReference type="ARBA" id="ARBA00008721"/>
    </source>
</evidence>
<proteinExistence type="inferred from homology"/>
<dbReference type="RefSeq" id="WP_005924100.1">
    <property type="nucleotide sequence ID" value="NZ_CABKSE010000001.1"/>
</dbReference>
<evidence type="ECO:0000256" key="8">
    <source>
        <dbReference type="ARBA" id="ARBA00023157"/>
    </source>
</evidence>
<dbReference type="EMBL" id="VWMK01000043">
    <property type="protein sequence ID" value="KAA3756674.1"/>
    <property type="molecule type" value="Genomic_DNA"/>
</dbReference>
<comment type="similarity">
    <text evidence="1">Belongs to the peptidase M43B family.</text>
</comment>
<dbReference type="PANTHER" id="PTHR47466">
    <property type="match status" value="1"/>
</dbReference>
<keyword evidence="7" id="KW-0482">Metalloprotease</keyword>